<gene>
    <name evidence="3" type="ORF">RF55_17702</name>
    <name evidence="2" type="ORF">RF55_17721</name>
</gene>
<feature type="compositionally biased region" description="Gly residues" evidence="1">
    <location>
        <begin position="64"/>
        <end position="73"/>
    </location>
</feature>
<dbReference type="AlphaFoldDB" id="A0A0J7K2C4"/>
<dbReference type="EMBL" id="LBMM01016335">
    <property type="protein sequence ID" value="KMQ84467.1"/>
    <property type="molecule type" value="Genomic_DNA"/>
</dbReference>
<name>A0A0J7K2C4_LASNI</name>
<proteinExistence type="predicted"/>
<dbReference type="PaxDb" id="67767-A0A0J7K2C4"/>
<sequence>MKPMIFIYHRLGDTSINISTGFGDDDDDFDDDFDDEDDEDDDEDEDDGEGDEGNLGDVSKITGGVDGGVGVGGFSEASASTATLSSGIRKINIKQKQIEKNL</sequence>
<accession>A0A0J7K2C4</accession>
<feature type="compositionally biased region" description="Acidic residues" evidence="1">
    <location>
        <begin position="23"/>
        <end position="54"/>
    </location>
</feature>
<evidence type="ECO:0000313" key="2">
    <source>
        <dbReference type="EMBL" id="KMQ84455.1"/>
    </source>
</evidence>
<protein>
    <submittedName>
        <fullName evidence="3">Uncharacterized protein</fullName>
    </submittedName>
</protein>
<reference evidence="3 4" key="1">
    <citation type="submission" date="2015-04" db="EMBL/GenBank/DDBJ databases">
        <title>Lasius niger genome sequencing.</title>
        <authorList>
            <person name="Konorov E.A."/>
            <person name="Nikitin M.A."/>
            <person name="Kirill M.V."/>
            <person name="Chang P."/>
        </authorList>
    </citation>
    <scope>NUCLEOTIDE SEQUENCE [LARGE SCALE GENOMIC DNA]</scope>
    <source>
        <tissue evidence="3">Whole</tissue>
    </source>
</reference>
<keyword evidence="4" id="KW-1185">Reference proteome</keyword>
<feature type="region of interest" description="Disordered" evidence="1">
    <location>
        <begin position="15"/>
        <end position="75"/>
    </location>
</feature>
<evidence type="ECO:0000313" key="3">
    <source>
        <dbReference type="EMBL" id="KMQ84467.1"/>
    </source>
</evidence>
<comment type="caution">
    <text evidence="3">The sequence shown here is derived from an EMBL/GenBank/DDBJ whole genome shotgun (WGS) entry which is preliminary data.</text>
</comment>
<evidence type="ECO:0000256" key="1">
    <source>
        <dbReference type="SAM" id="MobiDB-lite"/>
    </source>
</evidence>
<organism evidence="3 4">
    <name type="scientific">Lasius niger</name>
    <name type="common">Black garden ant</name>
    <dbReference type="NCBI Taxonomy" id="67767"/>
    <lineage>
        <taxon>Eukaryota</taxon>
        <taxon>Metazoa</taxon>
        <taxon>Ecdysozoa</taxon>
        <taxon>Arthropoda</taxon>
        <taxon>Hexapoda</taxon>
        <taxon>Insecta</taxon>
        <taxon>Pterygota</taxon>
        <taxon>Neoptera</taxon>
        <taxon>Endopterygota</taxon>
        <taxon>Hymenoptera</taxon>
        <taxon>Apocrita</taxon>
        <taxon>Aculeata</taxon>
        <taxon>Formicoidea</taxon>
        <taxon>Formicidae</taxon>
        <taxon>Formicinae</taxon>
        <taxon>Lasius</taxon>
        <taxon>Lasius</taxon>
    </lineage>
</organism>
<dbReference type="EMBL" id="LBMM01016358">
    <property type="protein sequence ID" value="KMQ84455.1"/>
    <property type="molecule type" value="Genomic_DNA"/>
</dbReference>
<dbReference type="Proteomes" id="UP000036403">
    <property type="component" value="Unassembled WGS sequence"/>
</dbReference>
<evidence type="ECO:0000313" key="4">
    <source>
        <dbReference type="Proteomes" id="UP000036403"/>
    </source>
</evidence>